<dbReference type="GO" id="GO:0003677">
    <property type="term" value="F:DNA binding"/>
    <property type="evidence" value="ECO:0007669"/>
    <property type="project" value="InterPro"/>
</dbReference>
<dbReference type="SUPFAM" id="SSF47413">
    <property type="entry name" value="lambda repressor-like DNA-binding domains"/>
    <property type="match status" value="1"/>
</dbReference>
<evidence type="ECO:0000313" key="2">
    <source>
        <dbReference type="Proteomes" id="UP000243136"/>
    </source>
</evidence>
<gene>
    <name evidence="1" type="ORF">CGC56_00985</name>
</gene>
<dbReference type="PROSITE" id="PS50943">
    <property type="entry name" value="HTH_CROC1"/>
    <property type="match status" value="1"/>
</dbReference>
<protein>
    <submittedName>
        <fullName evidence="1">Transcriptional regulator</fullName>
    </submittedName>
</protein>
<dbReference type="AlphaFoldDB" id="A0A0B7I7S6"/>
<dbReference type="RefSeq" id="WP_041913572.1">
    <property type="nucleotide sequence ID" value="NZ_CP022388.1"/>
</dbReference>
<sequence>MMINRIKEAVLAEKQLTNKWLAERLEKSENTISKWCSDKVQPFFLKMVAIAKILDIDAKDLLVSTKP</sequence>
<dbReference type="Pfam" id="PF13443">
    <property type="entry name" value="HTH_26"/>
    <property type="match status" value="1"/>
</dbReference>
<evidence type="ECO:0000313" key="1">
    <source>
        <dbReference type="EMBL" id="ATA90866.1"/>
    </source>
</evidence>
<name>A0A0B7I7S6_9FLAO</name>
<dbReference type="CDD" id="cd00093">
    <property type="entry name" value="HTH_XRE"/>
    <property type="match status" value="1"/>
</dbReference>
<dbReference type="Proteomes" id="UP000243136">
    <property type="component" value="Chromosome"/>
</dbReference>
<accession>A0A0B7I7S6</accession>
<dbReference type="InterPro" id="IPR001387">
    <property type="entry name" value="Cro/C1-type_HTH"/>
</dbReference>
<dbReference type="Gene3D" id="1.10.260.40">
    <property type="entry name" value="lambda repressor-like DNA-binding domains"/>
    <property type="match status" value="1"/>
</dbReference>
<reference evidence="2" key="1">
    <citation type="submission" date="2017-06" db="EMBL/GenBank/DDBJ databases">
        <title>Capnocytophaga spp. assemblies.</title>
        <authorList>
            <person name="Gulvik C.A."/>
        </authorList>
    </citation>
    <scope>NUCLEOTIDE SEQUENCE [LARGE SCALE GENOMIC DNA]</scope>
    <source>
        <strain evidence="2">H5594</strain>
    </source>
</reference>
<proteinExistence type="predicted"/>
<dbReference type="InterPro" id="IPR010982">
    <property type="entry name" value="Lambda_DNA-bd_dom_sf"/>
</dbReference>
<dbReference type="EMBL" id="CP022388">
    <property type="protein sequence ID" value="ATA90866.1"/>
    <property type="molecule type" value="Genomic_DNA"/>
</dbReference>
<organism evidence="1 2">
    <name type="scientific">Capnocytophaga canimorsus</name>
    <dbReference type="NCBI Taxonomy" id="28188"/>
    <lineage>
        <taxon>Bacteria</taxon>
        <taxon>Pseudomonadati</taxon>
        <taxon>Bacteroidota</taxon>
        <taxon>Flavobacteriia</taxon>
        <taxon>Flavobacteriales</taxon>
        <taxon>Flavobacteriaceae</taxon>
        <taxon>Capnocytophaga</taxon>
    </lineage>
</organism>